<gene>
    <name evidence="3" type="ORF">AA309_08250</name>
</gene>
<dbReference type="SUPFAM" id="SSF53850">
    <property type="entry name" value="Periplasmic binding protein-like II"/>
    <property type="match status" value="1"/>
</dbReference>
<name>A0A0H1REL5_9HYPH</name>
<feature type="domain" description="Solute-binding protein family 3/N-terminal" evidence="2">
    <location>
        <begin position="25"/>
        <end position="262"/>
    </location>
</feature>
<dbReference type="STRING" id="1225564.AA309_08250"/>
<evidence type="ECO:0000259" key="2">
    <source>
        <dbReference type="SMART" id="SM00062"/>
    </source>
</evidence>
<keyword evidence="1" id="KW-0732">Signal</keyword>
<dbReference type="AlphaFoldDB" id="A0A0H1REL5"/>
<proteinExistence type="predicted"/>
<dbReference type="EMBL" id="LCYG01000019">
    <property type="protein sequence ID" value="KLK93633.1"/>
    <property type="molecule type" value="Genomic_DNA"/>
</dbReference>
<keyword evidence="4" id="KW-1185">Reference proteome</keyword>
<dbReference type="RefSeq" id="WP_047188516.1">
    <property type="nucleotide sequence ID" value="NZ_LCYG01000019.1"/>
</dbReference>
<dbReference type="PANTHER" id="PTHR35936">
    <property type="entry name" value="MEMBRANE-BOUND LYTIC MUREIN TRANSGLYCOSYLASE F"/>
    <property type="match status" value="1"/>
</dbReference>
<comment type="caution">
    <text evidence="3">The sequence shown here is derived from an EMBL/GenBank/DDBJ whole genome shotgun (WGS) entry which is preliminary data.</text>
</comment>
<dbReference type="InterPro" id="IPR022448">
    <property type="entry name" value="Quinoprotein_dehydrogenase"/>
</dbReference>
<dbReference type="PANTHER" id="PTHR35936:SF17">
    <property type="entry name" value="ARGININE-BINDING EXTRACELLULAR PROTEIN ARTP"/>
    <property type="match status" value="1"/>
</dbReference>
<dbReference type="SMART" id="SM00062">
    <property type="entry name" value="PBPb"/>
    <property type="match status" value="1"/>
</dbReference>
<evidence type="ECO:0000256" key="1">
    <source>
        <dbReference type="ARBA" id="ARBA00022729"/>
    </source>
</evidence>
<dbReference type="NCBIfam" id="TIGR03871">
    <property type="entry name" value="ABC_peri_MoxJ_2"/>
    <property type="match status" value="1"/>
</dbReference>
<reference evidence="3 4" key="1">
    <citation type="submission" date="2015-05" db="EMBL/GenBank/DDBJ databases">
        <title>Draft genome sequence of Microvirga vignae strain BR3299, a novel nitrogen fixing bacteria isolated from Brazil semi-aired region.</title>
        <authorList>
            <person name="Zilli J.E."/>
            <person name="Passos S.R."/>
            <person name="Leite J."/>
            <person name="Baldani J.I."/>
            <person name="Xavier G.R."/>
            <person name="Rumjaneck N.G."/>
            <person name="Simoes-Araujo J.L."/>
        </authorList>
    </citation>
    <scope>NUCLEOTIDE SEQUENCE [LARGE SCALE GENOMIC DNA]</scope>
    <source>
        <strain evidence="3 4">BR3299</strain>
    </source>
</reference>
<dbReference type="Pfam" id="PF00497">
    <property type="entry name" value="SBP_bac_3"/>
    <property type="match status" value="1"/>
</dbReference>
<dbReference type="PATRIC" id="fig|1225564.3.peg.2190"/>
<dbReference type="Proteomes" id="UP000035489">
    <property type="component" value="Unassembled WGS sequence"/>
</dbReference>
<evidence type="ECO:0000313" key="3">
    <source>
        <dbReference type="EMBL" id="KLK93633.1"/>
    </source>
</evidence>
<evidence type="ECO:0000313" key="4">
    <source>
        <dbReference type="Proteomes" id="UP000035489"/>
    </source>
</evidence>
<sequence>MCSSSLRGIVLAVLLVVASGVEARELRVCADPNNLPFSNEAGEGFENKIVDLVAEELGAKIRYTWWAQRRGFLRNTLRAGICDLVPGLPANLEGVRTTAPYYRSTYVFVTRADGPEITSFNDPILRRVKVGVHLIGDDGSNTPPAHALARRGIVENVRGYMIYGDYREPNPPERILQSLATGEIDVVVVWGPLGGYFAGREKVPLKVTPVRPAFDGPQLPMVFDISMAVRKEDEQLRQEVDAALARRRADVDMILAQYGLPRSDRASRHTEVTR</sequence>
<dbReference type="InterPro" id="IPR001638">
    <property type="entry name" value="Solute-binding_3/MltF_N"/>
</dbReference>
<dbReference type="Gene3D" id="3.40.190.10">
    <property type="entry name" value="Periplasmic binding protein-like II"/>
    <property type="match status" value="3"/>
</dbReference>
<organism evidence="3 4">
    <name type="scientific">Microvirga vignae</name>
    <dbReference type="NCBI Taxonomy" id="1225564"/>
    <lineage>
        <taxon>Bacteria</taxon>
        <taxon>Pseudomonadati</taxon>
        <taxon>Pseudomonadota</taxon>
        <taxon>Alphaproteobacteria</taxon>
        <taxon>Hyphomicrobiales</taxon>
        <taxon>Methylobacteriaceae</taxon>
        <taxon>Microvirga</taxon>
    </lineage>
</organism>
<dbReference type="OrthoDB" id="176845at2"/>
<accession>A0A0H1REL5</accession>
<protein>
    <submittedName>
        <fullName evidence="3">Amino acid ABC transporter substrate-binding protein</fullName>
    </submittedName>
</protein>